<evidence type="ECO:0000256" key="2">
    <source>
        <dbReference type="ARBA" id="ARBA00023015"/>
    </source>
</evidence>
<dbReference type="InterPro" id="IPR025422">
    <property type="entry name" value="TGA_domain"/>
</dbReference>
<dbReference type="EMBL" id="KF184769">
    <property type="protein sequence ID" value="AGT17172.1"/>
    <property type="molecule type" value="Genomic_DNA"/>
</dbReference>
<evidence type="ECO:0000256" key="4">
    <source>
        <dbReference type="ARBA" id="ARBA00023163"/>
    </source>
</evidence>
<name>A0A059Q0M5_9POAL</name>
<keyword evidence="4" id="KW-0804">Transcription</keyword>
<dbReference type="PANTHER" id="PTHR45693:SF71">
    <property type="entry name" value="TRANSCRIPTION FACTOR TGA2.1"/>
    <property type="match status" value="1"/>
</dbReference>
<dbReference type="AlphaFoldDB" id="A0A059Q0M5"/>
<evidence type="ECO:0000256" key="5">
    <source>
        <dbReference type="ARBA" id="ARBA00023242"/>
    </source>
</evidence>
<organism evidence="7">
    <name type="scientific">Saccharum hybrid cultivar R570</name>
    <dbReference type="NCBI Taxonomy" id="131158"/>
    <lineage>
        <taxon>Eukaryota</taxon>
        <taxon>Viridiplantae</taxon>
        <taxon>Streptophyta</taxon>
        <taxon>Embryophyta</taxon>
        <taxon>Tracheophyta</taxon>
        <taxon>Spermatophyta</taxon>
        <taxon>Magnoliopsida</taxon>
        <taxon>Liliopsida</taxon>
        <taxon>Poales</taxon>
        <taxon>Poaceae</taxon>
        <taxon>PACMAD clade</taxon>
        <taxon>Panicoideae</taxon>
        <taxon>Andropogonodae</taxon>
        <taxon>Andropogoneae</taxon>
        <taxon>Saccharinae</taxon>
        <taxon>Saccharum</taxon>
        <taxon>Saccharum officinarum species complex</taxon>
    </lineage>
</organism>
<protein>
    <submittedName>
        <fullName evidence="7">DOG1 domain</fullName>
    </submittedName>
</protein>
<dbReference type="PANTHER" id="PTHR45693">
    <property type="entry name" value="TRANSCRIPTION FACTOR TGA9"/>
    <property type="match status" value="1"/>
</dbReference>
<evidence type="ECO:0000259" key="6">
    <source>
        <dbReference type="Pfam" id="PF14144"/>
    </source>
</evidence>
<keyword evidence="5" id="KW-0539">Nucleus</keyword>
<keyword evidence="3" id="KW-0238">DNA-binding</keyword>
<dbReference type="Pfam" id="PF14144">
    <property type="entry name" value="DOG1"/>
    <property type="match status" value="1"/>
</dbReference>
<evidence type="ECO:0000313" key="7">
    <source>
        <dbReference type="EMBL" id="AGT17172.1"/>
    </source>
</evidence>
<feature type="domain" description="DOG1" evidence="6">
    <location>
        <begin position="88"/>
        <end position="121"/>
    </location>
</feature>
<sequence>MDVCSPYIKLAITIYFSSSVKAYVKQPESSKLKLAQLEQELQKAHQQGILISSSGDQTYAMSGNGNILIRVFTFDIEYARWLEDQNKQINELRTAVNAHASDSDLRLILDGVMAHYDEIFK</sequence>
<dbReference type="GO" id="GO:0005634">
    <property type="term" value="C:nucleus"/>
    <property type="evidence" value="ECO:0007669"/>
    <property type="project" value="UniProtKB-SubCell"/>
</dbReference>
<dbReference type="GO" id="GO:0006351">
    <property type="term" value="P:DNA-templated transcription"/>
    <property type="evidence" value="ECO:0007669"/>
    <property type="project" value="InterPro"/>
</dbReference>
<reference evidence="7" key="1">
    <citation type="submission" date="2013-05" db="EMBL/GenBank/DDBJ databases">
        <title>Building the sugarcane genome for biotechnology and identifying evolutionary trends.</title>
        <authorList>
            <person name="De Setta N."/>
            <person name="Monteiro-Vitorello C.B."/>
            <person name="Metcalfe C.J."/>
            <person name="Cruz G.M.Q."/>
            <person name="Del Bem L.E."/>
            <person name="Vicentini R."/>
            <person name="Nogueira F.T.S."/>
            <person name="Campos R.A."/>
            <person name="Nunes S.L."/>
            <person name="Turrini P.C.G."/>
            <person name="Vieira A.P."/>
            <person name="Cruz E.A.O."/>
            <person name="Correa T.C.S."/>
            <person name="Hotta C.T."/>
            <person name="de Mello-Varani A."/>
            <person name="Vautrin S."/>
            <person name="Trindade A.S."/>
            <person name="Vilela M.M."/>
            <person name="Horta C.L."/>
            <person name="Sato P.M."/>
            <person name="de Andrade R.F."/>
            <person name="Nishiyama M.Y."/>
            <person name="Cardoso-Silva C.B."/>
            <person name="Scortecci K.C."/>
            <person name="Garcia A.A.F."/>
            <person name="Carneiro M.S."/>
            <person name="Kim C."/>
            <person name="Paterson A.H."/>
            <person name="Berges H."/>
            <person name="D'Hont A."/>
            <person name="de-Souza A.P."/>
            <person name="Souza G.M."/>
            <person name="Vincentz M."/>
            <person name="Kitajima J.P."/>
            <person name="Van Sluys M.-A."/>
        </authorList>
    </citation>
    <scope>NUCLEOTIDE SEQUENCE</scope>
</reference>
<evidence type="ECO:0000256" key="1">
    <source>
        <dbReference type="ARBA" id="ARBA00004123"/>
    </source>
</evidence>
<accession>A0A059Q0M5</accession>
<comment type="subcellular location">
    <subcellularLocation>
        <location evidence="1">Nucleus</location>
    </subcellularLocation>
</comment>
<keyword evidence="2" id="KW-0805">Transcription regulation</keyword>
<gene>
    <name evidence="7" type="ORF">SHCRBa_158_P20_R_20</name>
</gene>
<evidence type="ECO:0000256" key="3">
    <source>
        <dbReference type="ARBA" id="ARBA00023125"/>
    </source>
</evidence>
<proteinExistence type="predicted"/>
<dbReference type="GO" id="GO:0043565">
    <property type="term" value="F:sequence-specific DNA binding"/>
    <property type="evidence" value="ECO:0007669"/>
    <property type="project" value="InterPro"/>
</dbReference>